<gene>
    <name evidence="2" type="ORF">PXEA_LOCUS6052</name>
</gene>
<evidence type="ECO:0000313" key="3">
    <source>
        <dbReference type="Proteomes" id="UP000784294"/>
    </source>
</evidence>
<dbReference type="AlphaFoldDB" id="A0A448WIG6"/>
<organism evidence="2 3">
    <name type="scientific">Protopolystoma xenopodis</name>
    <dbReference type="NCBI Taxonomy" id="117903"/>
    <lineage>
        <taxon>Eukaryota</taxon>
        <taxon>Metazoa</taxon>
        <taxon>Spiralia</taxon>
        <taxon>Lophotrochozoa</taxon>
        <taxon>Platyhelminthes</taxon>
        <taxon>Monogenea</taxon>
        <taxon>Polyopisthocotylea</taxon>
        <taxon>Polystomatidea</taxon>
        <taxon>Polystomatidae</taxon>
        <taxon>Protopolystoma</taxon>
    </lineage>
</organism>
<comment type="caution">
    <text evidence="2">The sequence shown here is derived from an EMBL/GenBank/DDBJ whole genome shotgun (WGS) entry which is preliminary data.</text>
</comment>
<name>A0A448WIG6_9PLAT</name>
<feature type="region of interest" description="Disordered" evidence="1">
    <location>
        <begin position="76"/>
        <end position="114"/>
    </location>
</feature>
<feature type="compositionally biased region" description="Basic and acidic residues" evidence="1">
    <location>
        <begin position="77"/>
        <end position="88"/>
    </location>
</feature>
<accession>A0A448WIG6</accession>
<proteinExistence type="predicted"/>
<dbReference type="EMBL" id="CAAALY010015287">
    <property type="protein sequence ID" value="VEL12612.1"/>
    <property type="molecule type" value="Genomic_DNA"/>
</dbReference>
<reference evidence="2" key="1">
    <citation type="submission" date="2018-11" db="EMBL/GenBank/DDBJ databases">
        <authorList>
            <consortium name="Pathogen Informatics"/>
        </authorList>
    </citation>
    <scope>NUCLEOTIDE SEQUENCE</scope>
</reference>
<dbReference type="Proteomes" id="UP000784294">
    <property type="component" value="Unassembled WGS sequence"/>
</dbReference>
<keyword evidence="3" id="KW-1185">Reference proteome</keyword>
<sequence>MPNDGLAKKRETQLYHLWPVWPRPTELNRDEACTESRPTGNNALPPEPAKLPCLSACVHVCACECVRVCGQAVADTSKTDRRRPEAVGRRAVSGSTDHDDRTCGNKRPPLLGPSEHGLAKDLRLEWLVNVVVIRPFQPSLVHSSSHSTSSFYSLPTQKRITRFRRKSRFFSVPRPRQNATFSTPLKWACRRRG</sequence>
<evidence type="ECO:0000313" key="2">
    <source>
        <dbReference type="EMBL" id="VEL12612.1"/>
    </source>
</evidence>
<evidence type="ECO:0000256" key="1">
    <source>
        <dbReference type="SAM" id="MobiDB-lite"/>
    </source>
</evidence>
<protein>
    <submittedName>
        <fullName evidence="2">Uncharacterized protein</fullName>
    </submittedName>
</protein>